<protein>
    <submittedName>
        <fullName evidence="3">Metallophosphoesterase</fullName>
    </submittedName>
</protein>
<evidence type="ECO:0000313" key="4">
    <source>
        <dbReference type="Proteomes" id="UP000515947"/>
    </source>
</evidence>
<keyword evidence="1" id="KW-0732">Signal</keyword>
<evidence type="ECO:0000256" key="1">
    <source>
        <dbReference type="SAM" id="SignalP"/>
    </source>
</evidence>
<dbReference type="KEGG" id="nmes:H9L09_12850"/>
<accession>A0A7G9R7A6</accession>
<dbReference type="PROSITE" id="PS51257">
    <property type="entry name" value="PROKAR_LIPOPROTEIN"/>
    <property type="match status" value="1"/>
</dbReference>
<dbReference type="GO" id="GO:0016787">
    <property type="term" value="F:hydrolase activity"/>
    <property type="evidence" value="ECO:0007669"/>
    <property type="project" value="InterPro"/>
</dbReference>
<dbReference type="AlphaFoldDB" id="A0A7G9R7A6"/>
<evidence type="ECO:0000313" key="3">
    <source>
        <dbReference type="EMBL" id="QNN51481.1"/>
    </source>
</evidence>
<dbReference type="InterPro" id="IPR004843">
    <property type="entry name" value="Calcineurin-like_PHP"/>
</dbReference>
<reference evidence="3 4" key="1">
    <citation type="submission" date="2020-08" db="EMBL/GenBank/DDBJ databases">
        <title>Genome sequence of Nocardioides mesophilus KACC 16243T.</title>
        <authorList>
            <person name="Hyun D.-W."/>
            <person name="Bae J.-W."/>
        </authorList>
    </citation>
    <scope>NUCLEOTIDE SEQUENCE [LARGE SCALE GENOMIC DNA]</scope>
    <source>
        <strain evidence="3 4">KACC 16243</strain>
    </source>
</reference>
<dbReference type="Proteomes" id="UP000515947">
    <property type="component" value="Chromosome"/>
</dbReference>
<dbReference type="Pfam" id="PF00149">
    <property type="entry name" value="Metallophos"/>
    <property type="match status" value="1"/>
</dbReference>
<feature type="chain" id="PRO_5028918255" evidence="1">
    <location>
        <begin position="26"/>
        <end position="422"/>
    </location>
</feature>
<dbReference type="RefSeq" id="WP_187577317.1">
    <property type="nucleotide sequence ID" value="NZ_CP060713.1"/>
</dbReference>
<organism evidence="3 4">
    <name type="scientific">Nocardioides mesophilus</name>
    <dbReference type="NCBI Taxonomy" id="433659"/>
    <lineage>
        <taxon>Bacteria</taxon>
        <taxon>Bacillati</taxon>
        <taxon>Actinomycetota</taxon>
        <taxon>Actinomycetes</taxon>
        <taxon>Propionibacteriales</taxon>
        <taxon>Nocardioidaceae</taxon>
        <taxon>Nocardioides</taxon>
    </lineage>
</organism>
<evidence type="ECO:0000259" key="2">
    <source>
        <dbReference type="Pfam" id="PF00149"/>
    </source>
</evidence>
<dbReference type="EMBL" id="CP060713">
    <property type="protein sequence ID" value="QNN51481.1"/>
    <property type="molecule type" value="Genomic_DNA"/>
</dbReference>
<dbReference type="Gene3D" id="3.60.21.10">
    <property type="match status" value="1"/>
</dbReference>
<gene>
    <name evidence="3" type="ORF">H9L09_12850</name>
</gene>
<dbReference type="SUPFAM" id="SSF56300">
    <property type="entry name" value="Metallo-dependent phosphatases"/>
    <property type="match status" value="1"/>
</dbReference>
<feature type="signal peptide" evidence="1">
    <location>
        <begin position="1"/>
        <end position="25"/>
    </location>
</feature>
<sequence length="422" mass="45511">MKSWVWGAVAVLVTGCAVASGPALADPVGAGVSTTSGSTTGTVVQEAPAYTFVSAPDFLNADMADVSGLSTWDGVHNSWNGSYAASLDVILDQLAAEAPDDVLVAGDTVEGHWGTDVDGTGIFGPVGTTAERLQAVRNAGDLYYGAWVQRFRDHGLPVPHVTVGDHEIGDNAWGRGTFKYAAFGTFKHTFARHLIGSRYRATHRPQGTAFSDTSYWTALSPEVLLVSVDVFRRHDRNVSPQTKAVTAELSGKHLRWFEDVLRRKASRYPWVIVQAHTPIAGPVRSEGSSKLMLAGGTGSAMWKAMDRYGVDLYLAGEVHQDTAIDRRAGPVQISHGGLMSFGRTRYLSVHVFDDRMEISSFGFQARVDDSGERLWQTSSKRAVPGVVEYLPGAVRLGTAVLTPNRNLRRRTGDLAPAAELGR</sequence>
<keyword evidence="4" id="KW-1185">Reference proteome</keyword>
<proteinExistence type="predicted"/>
<feature type="domain" description="Calcineurin-like phosphoesterase" evidence="2">
    <location>
        <begin position="81"/>
        <end position="320"/>
    </location>
</feature>
<dbReference type="InterPro" id="IPR029052">
    <property type="entry name" value="Metallo-depent_PP-like"/>
</dbReference>
<name>A0A7G9R7A6_9ACTN</name>